<organism evidence="5 6">
    <name type="scientific">Desulfurivibrio alkaliphilus (strain DSM 19089 / UNIQEM U267 / AHT2)</name>
    <dbReference type="NCBI Taxonomy" id="589865"/>
    <lineage>
        <taxon>Bacteria</taxon>
        <taxon>Pseudomonadati</taxon>
        <taxon>Thermodesulfobacteriota</taxon>
        <taxon>Desulfobulbia</taxon>
        <taxon>Desulfobulbales</taxon>
        <taxon>Desulfobulbaceae</taxon>
        <taxon>Desulfurivibrio</taxon>
    </lineage>
</organism>
<dbReference type="InParanoid" id="D6Z4C9"/>
<comment type="cofactor">
    <cofactor evidence="1 4">
        <name>a divalent metal cation</name>
        <dbReference type="ChEBI" id="CHEBI:60240"/>
    </cofactor>
</comment>
<dbReference type="PIRSF" id="PIRSF006305">
    <property type="entry name" value="Maf"/>
    <property type="match status" value="1"/>
</dbReference>
<dbReference type="PANTHER" id="PTHR43213">
    <property type="entry name" value="BIFUNCTIONAL DTTP/UTP PYROPHOSPHATASE/METHYLTRANSFERASE PROTEIN-RELATED"/>
    <property type="match status" value="1"/>
</dbReference>
<dbReference type="InterPro" id="IPR003697">
    <property type="entry name" value="Maf-like"/>
</dbReference>
<dbReference type="KEGG" id="dak:DaAHT2_1712"/>
<evidence type="ECO:0000256" key="2">
    <source>
        <dbReference type="ARBA" id="ARBA00022801"/>
    </source>
</evidence>
<comment type="similarity">
    <text evidence="4">Belongs to the Maf family. YhdE subfamily.</text>
</comment>
<dbReference type="FunCoup" id="D6Z4C9">
    <property type="interactions" value="277"/>
</dbReference>
<protein>
    <recommendedName>
        <fullName evidence="4">dTTP/UTP pyrophosphatase</fullName>
        <shortName evidence="4">dTTPase/UTPase</shortName>
        <ecNumber evidence="4">3.6.1.9</ecNumber>
    </recommendedName>
    <alternativeName>
        <fullName evidence="4">Nucleoside triphosphate pyrophosphatase</fullName>
    </alternativeName>
    <alternativeName>
        <fullName evidence="4">Nucleotide pyrophosphatase</fullName>
        <shortName evidence="4">Nucleotide PPase</shortName>
    </alternativeName>
</protein>
<keyword evidence="6" id="KW-1185">Reference proteome</keyword>
<keyword evidence="3 4" id="KW-0546">Nucleotide metabolism</keyword>
<dbReference type="HOGENOM" id="CLU_040416_2_1_7"/>
<dbReference type="NCBIfam" id="TIGR00172">
    <property type="entry name" value="maf"/>
    <property type="match status" value="1"/>
</dbReference>
<comment type="function">
    <text evidence="4">Nucleoside triphosphate pyrophosphatase that hydrolyzes dTTP and UTP. May have a dual role in cell division arrest and in preventing the incorporation of modified nucleotides into cellular nucleic acids.</text>
</comment>
<accession>D6Z4C9</accession>
<evidence type="ECO:0000256" key="1">
    <source>
        <dbReference type="ARBA" id="ARBA00001968"/>
    </source>
</evidence>
<feature type="site" description="Important for substrate specificity" evidence="4">
    <location>
        <position position="156"/>
    </location>
</feature>
<gene>
    <name evidence="5" type="ordered locus">DaAHT2_1712</name>
</gene>
<dbReference type="GO" id="GO:0005737">
    <property type="term" value="C:cytoplasm"/>
    <property type="evidence" value="ECO:0007669"/>
    <property type="project" value="UniProtKB-SubCell"/>
</dbReference>
<keyword evidence="4" id="KW-0963">Cytoplasm</keyword>
<dbReference type="OrthoDB" id="9807767at2"/>
<dbReference type="Pfam" id="PF02545">
    <property type="entry name" value="Maf"/>
    <property type="match status" value="1"/>
</dbReference>
<dbReference type="RefSeq" id="WP_013163930.1">
    <property type="nucleotide sequence ID" value="NC_014216.1"/>
</dbReference>
<dbReference type="Gene3D" id="3.90.950.10">
    <property type="match status" value="1"/>
</dbReference>
<comment type="subcellular location">
    <subcellularLocation>
        <location evidence="4">Cytoplasm</location>
    </subcellularLocation>
</comment>
<evidence type="ECO:0000256" key="3">
    <source>
        <dbReference type="ARBA" id="ARBA00023080"/>
    </source>
</evidence>
<dbReference type="AlphaFoldDB" id="D6Z4C9"/>
<proteinExistence type="inferred from homology"/>
<comment type="caution">
    <text evidence="4">Lacks conserved residue(s) required for the propagation of feature annotation.</text>
</comment>
<dbReference type="GO" id="GO:0036218">
    <property type="term" value="F:dTTP diphosphatase activity"/>
    <property type="evidence" value="ECO:0007669"/>
    <property type="project" value="RHEA"/>
</dbReference>
<dbReference type="eggNOG" id="COG0424">
    <property type="taxonomic scope" value="Bacteria"/>
</dbReference>
<feature type="active site" description="Proton acceptor" evidence="4">
    <location>
        <position position="73"/>
    </location>
</feature>
<dbReference type="EC" id="3.6.1.9" evidence="4"/>
<sequence>MFRNLQPLVLASGSPRRREMLAELGLEFTVAVAAIAEVAGAGEGPADFARRLALEKAAAVAPGFPEAWVLGADTVVVLEDRILGKPADAGQAEAMLAALSGREHTVWTAFALCRGREQAVAAVSTRVWFAELDPALIRAYVATGEPLDKAGAYGVQGRGGALVAKIEGSVSNVIGLPLAEVTTALITHDIIVPS</sequence>
<evidence type="ECO:0000313" key="5">
    <source>
        <dbReference type="EMBL" id="ADH86404.1"/>
    </source>
</evidence>
<name>D6Z4C9_DESAT</name>
<comment type="catalytic activity">
    <reaction evidence="4">
        <text>dTTP + H2O = dTMP + diphosphate + H(+)</text>
        <dbReference type="Rhea" id="RHEA:28534"/>
        <dbReference type="ChEBI" id="CHEBI:15377"/>
        <dbReference type="ChEBI" id="CHEBI:15378"/>
        <dbReference type="ChEBI" id="CHEBI:33019"/>
        <dbReference type="ChEBI" id="CHEBI:37568"/>
        <dbReference type="ChEBI" id="CHEBI:63528"/>
        <dbReference type="EC" id="3.6.1.9"/>
    </reaction>
</comment>
<dbReference type="CDD" id="cd00555">
    <property type="entry name" value="Maf"/>
    <property type="match status" value="1"/>
</dbReference>
<evidence type="ECO:0000256" key="4">
    <source>
        <dbReference type="HAMAP-Rule" id="MF_00528"/>
    </source>
</evidence>
<reference evidence="6" key="1">
    <citation type="submission" date="2010-02" db="EMBL/GenBank/DDBJ databases">
        <title>Complete sequence of Desulfurivibrio alkaliphilus AHT2.</title>
        <authorList>
            <consortium name="US DOE Joint Genome Institute"/>
            <person name="Pitluck S."/>
            <person name="Chertkov O."/>
            <person name="Detter J.C."/>
            <person name="Han C."/>
            <person name="Tapia R."/>
            <person name="Larimer F."/>
            <person name="Land M."/>
            <person name="Hauser L."/>
            <person name="Kyrpides N."/>
            <person name="Mikhailova N."/>
            <person name="Sorokin D.Y."/>
            <person name="Muyzer G."/>
            <person name="Woyke T."/>
        </authorList>
    </citation>
    <scope>NUCLEOTIDE SEQUENCE [LARGE SCALE GENOMIC DNA]</scope>
    <source>
        <strain evidence="6">DSM 19089 / UNIQEM U267 / AHT2</strain>
    </source>
</reference>
<dbReference type="EMBL" id="CP001940">
    <property type="protein sequence ID" value="ADH86404.1"/>
    <property type="molecule type" value="Genomic_DNA"/>
</dbReference>
<feature type="site" description="Important for substrate specificity" evidence="4">
    <location>
        <position position="74"/>
    </location>
</feature>
<evidence type="ECO:0000313" key="6">
    <source>
        <dbReference type="Proteomes" id="UP000001508"/>
    </source>
</evidence>
<dbReference type="SUPFAM" id="SSF52972">
    <property type="entry name" value="ITPase-like"/>
    <property type="match status" value="1"/>
</dbReference>
<dbReference type="Proteomes" id="UP000001508">
    <property type="component" value="Chromosome"/>
</dbReference>
<comment type="catalytic activity">
    <reaction evidence="4">
        <text>UTP + H2O = UMP + diphosphate + H(+)</text>
        <dbReference type="Rhea" id="RHEA:29395"/>
        <dbReference type="ChEBI" id="CHEBI:15377"/>
        <dbReference type="ChEBI" id="CHEBI:15378"/>
        <dbReference type="ChEBI" id="CHEBI:33019"/>
        <dbReference type="ChEBI" id="CHEBI:46398"/>
        <dbReference type="ChEBI" id="CHEBI:57865"/>
        <dbReference type="EC" id="3.6.1.9"/>
    </reaction>
</comment>
<feature type="site" description="Important for substrate specificity" evidence="4">
    <location>
        <position position="16"/>
    </location>
</feature>
<dbReference type="PANTHER" id="PTHR43213:SF5">
    <property type="entry name" value="BIFUNCTIONAL DTTP_UTP PYROPHOSPHATASE_METHYLTRANSFERASE PROTEIN-RELATED"/>
    <property type="match status" value="1"/>
</dbReference>
<keyword evidence="2 4" id="KW-0378">Hydrolase</keyword>
<dbReference type="GO" id="GO:0036221">
    <property type="term" value="F:UTP diphosphatase activity"/>
    <property type="evidence" value="ECO:0007669"/>
    <property type="project" value="RHEA"/>
</dbReference>
<dbReference type="STRING" id="589865.DaAHT2_1712"/>
<dbReference type="InterPro" id="IPR029001">
    <property type="entry name" value="ITPase-like_fam"/>
</dbReference>
<dbReference type="HAMAP" id="MF_00528">
    <property type="entry name" value="Maf"/>
    <property type="match status" value="1"/>
</dbReference>
<dbReference type="GO" id="GO:0009117">
    <property type="term" value="P:nucleotide metabolic process"/>
    <property type="evidence" value="ECO:0007669"/>
    <property type="project" value="UniProtKB-KW"/>
</dbReference>